<dbReference type="InterPro" id="IPR029044">
    <property type="entry name" value="Nucleotide-diphossugar_trans"/>
</dbReference>
<sequence>MNSKLKVCAVLVTYNRVDLLERAVNALLGQTYQLDSLVIVNNNSTDNTANYLNEIASDSIHVVHLNSNTGGAGGFSVGINYGYSLSTDFIWIMDDDAVPDKDALLGLINAEDRLSIDNIKTGFLCSHVVSDDNQCMNVPGVSSKKNDTGYLDWPAYASEGIIAVDKATFVSVLFRREVIADVGLPVKEMFIWGDDTEFTWRISKNYKCFYVANSVVVHKRVSAQSLSLPLETNINRISWYKFLYRNSLYNARKHGGLKDYISYAKFFIIDFCQIIIKSKGFKLKKMQALFGGVLGGLLFNPKIDFPK</sequence>
<accession>A0AAI9GS12</accession>
<dbReference type="AlphaFoldDB" id="A0AAI9GS12"/>
<dbReference type="RefSeq" id="WP_072065450.1">
    <property type="nucleotide sequence ID" value="NZ_JAWFII010000001.1"/>
</dbReference>
<gene>
    <name evidence="2" type="ORF">QEG54_005616</name>
</gene>
<dbReference type="Pfam" id="PF00535">
    <property type="entry name" value="Glycos_transf_2"/>
    <property type="match status" value="1"/>
</dbReference>
<feature type="domain" description="Glycosyltransferase 2-like" evidence="1">
    <location>
        <begin position="9"/>
        <end position="110"/>
    </location>
</feature>
<dbReference type="Gene3D" id="3.90.550.10">
    <property type="entry name" value="Spore Coat Polysaccharide Biosynthesis Protein SpsA, Chain A"/>
    <property type="match status" value="1"/>
</dbReference>
<protein>
    <submittedName>
        <fullName evidence="2">Glycosyltransferase family 2 protein</fullName>
    </submittedName>
</protein>
<proteinExistence type="predicted"/>
<name>A0AAI9GS12_PLUGE</name>
<evidence type="ECO:0000313" key="2">
    <source>
        <dbReference type="EMBL" id="EML1474750.1"/>
    </source>
</evidence>
<dbReference type="PANTHER" id="PTHR43685">
    <property type="entry name" value="GLYCOSYLTRANSFERASE"/>
    <property type="match status" value="1"/>
</dbReference>
<evidence type="ECO:0000259" key="1">
    <source>
        <dbReference type="Pfam" id="PF00535"/>
    </source>
</evidence>
<dbReference type="InterPro" id="IPR001173">
    <property type="entry name" value="Glyco_trans_2-like"/>
</dbReference>
<reference evidence="2" key="1">
    <citation type="submission" date="2024-02" db="EMBL/GenBank/DDBJ databases">
        <authorList>
            <consortium name="Clinical and Environmental Microbiology Branch: Whole genome sequencing antimicrobial resistance pathogens in the healthcare setting"/>
        </authorList>
    </citation>
    <scope>NUCLEOTIDE SEQUENCE</scope>
    <source>
        <strain evidence="2">2021DK-00143</strain>
    </source>
</reference>
<dbReference type="PANTHER" id="PTHR43685:SF2">
    <property type="entry name" value="GLYCOSYLTRANSFERASE 2-LIKE DOMAIN-CONTAINING PROTEIN"/>
    <property type="match status" value="1"/>
</dbReference>
<comment type="caution">
    <text evidence="2">The sequence shown here is derived from an EMBL/GenBank/DDBJ whole genome shotgun (WGS) entry which is preliminary data.</text>
</comment>
<dbReference type="CDD" id="cd04185">
    <property type="entry name" value="GT_2_like_b"/>
    <property type="match status" value="1"/>
</dbReference>
<dbReference type="EMBL" id="ABLOKC030000082">
    <property type="protein sequence ID" value="EML1474750.1"/>
    <property type="molecule type" value="Genomic_DNA"/>
</dbReference>
<dbReference type="SUPFAM" id="SSF53448">
    <property type="entry name" value="Nucleotide-diphospho-sugar transferases"/>
    <property type="match status" value="1"/>
</dbReference>
<organism evidence="2">
    <name type="scientific">Pluralibacter gergoviae</name>
    <name type="common">Enterobacter gergoviae</name>
    <dbReference type="NCBI Taxonomy" id="61647"/>
    <lineage>
        <taxon>Bacteria</taxon>
        <taxon>Pseudomonadati</taxon>
        <taxon>Pseudomonadota</taxon>
        <taxon>Gammaproteobacteria</taxon>
        <taxon>Enterobacterales</taxon>
        <taxon>Enterobacteriaceae</taxon>
        <taxon>Pluralibacter</taxon>
    </lineage>
</organism>
<dbReference type="InterPro" id="IPR050834">
    <property type="entry name" value="Glycosyltransf_2"/>
</dbReference>